<evidence type="ECO:0000256" key="2">
    <source>
        <dbReference type="SAM" id="SignalP"/>
    </source>
</evidence>
<dbReference type="PROSITE" id="PS51257">
    <property type="entry name" value="PROKAR_LIPOPROTEIN"/>
    <property type="match status" value="1"/>
</dbReference>
<organism evidence="4 5">
    <name type="scientific">Terriglobus aquaticus</name>
    <dbReference type="NCBI Taxonomy" id="940139"/>
    <lineage>
        <taxon>Bacteria</taxon>
        <taxon>Pseudomonadati</taxon>
        <taxon>Acidobacteriota</taxon>
        <taxon>Terriglobia</taxon>
        <taxon>Terriglobales</taxon>
        <taxon>Acidobacteriaceae</taxon>
        <taxon>Terriglobus</taxon>
    </lineage>
</organism>
<feature type="compositionally biased region" description="Low complexity" evidence="1">
    <location>
        <begin position="357"/>
        <end position="367"/>
    </location>
</feature>
<keyword evidence="2" id="KW-0732">Signal</keyword>
<accession>A0ABW9KI55</accession>
<proteinExistence type="predicted"/>
<dbReference type="Gene3D" id="3.40.50.1110">
    <property type="entry name" value="SGNH hydrolase"/>
    <property type="match status" value="1"/>
</dbReference>
<dbReference type="Proteomes" id="UP001634747">
    <property type="component" value="Unassembled WGS sequence"/>
</dbReference>
<keyword evidence="5" id="KW-1185">Reference proteome</keyword>
<evidence type="ECO:0000313" key="4">
    <source>
        <dbReference type="EMBL" id="MFN2974635.1"/>
    </source>
</evidence>
<evidence type="ECO:0000256" key="1">
    <source>
        <dbReference type="SAM" id="MobiDB-lite"/>
    </source>
</evidence>
<reference evidence="4 5" key="1">
    <citation type="submission" date="2024-12" db="EMBL/GenBank/DDBJ databases">
        <authorList>
            <person name="Lee Y."/>
        </authorList>
    </citation>
    <scope>NUCLEOTIDE SEQUENCE [LARGE SCALE GENOMIC DNA]</scope>
    <source>
        <strain evidence="4 5">03SUJ4</strain>
    </source>
</reference>
<feature type="signal peptide" evidence="2">
    <location>
        <begin position="1"/>
        <end position="29"/>
    </location>
</feature>
<name>A0ABW9KI55_9BACT</name>
<dbReference type="PANTHER" id="PTHR43784:SF2">
    <property type="entry name" value="GDSL-LIKE LIPASE_ACYLHYDROLASE, PUTATIVE (AFU_ORTHOLOGUE AFUA_2G00820)-RELATED"/>
    <property type="match status" value="1"/>
</dbReference>
<evidence type="ECO:0000259" key="3">
    <source>
        <dbReference type="Pfam" id="PF13472"/>
    </source>
</evidence>
<feature type="domain" description="SGNH hydrolase-type esterase" evidence="3">
    <location>
        <begin position="216"/>
        <end position="441"/>
    </location>
</feature>
<evidence type="ECO:0000313" key="5">
    <source>
        <dbReference type="Proteomes" id="UP001634747"/>
    </source>
</evidence>
<dbReference type="InterPro" id="IPR013830">
    <property type="entry name" value="SGNH_hydro"/>
</dbReference>
<dbReference type="SUPFAM" id="SSF52266">
    <property type="entry name" value="SGNH hydrolase"/>
    <property type="match status" value="1"/>
</dbReference>
<dbReference type="EMBL" id="JBJYXY010000001">
    <property type="protein sequence ID" value="MFN2974635.1"/>
    <property type="molecule type" value="Genomic_DNA"/>
</dbReference>
<dbReference type="PANTHER" id="PTHR43784">
    <property type="entry name" value="GDSL-LIKE LIPASE/ACYLHYDROLASE, PUTATIVE (AFU_ORTHOLOGUE AFUA_2G00820)-RELATED"/>
    <property type="match status" value="1"/>
</dbReference>
<feature type="region of interest" description="Disordered" evidence="1">
    <location>
        <begin position="357"/>
        <end position="383"/>
    </location>
</feature>
<dbReference type="InterPro" id="IPR036514">
    <property type="entry name" value="SGNH_hydro_sf"/>
</dbReference>
<comment type="caution">
    <text evidence="4">The sequence shown here is derived from an EMBL/GenBank/DDBJ whole genome shotgun (WGS) entry which is preliminary data.</text>
</comment>
<dbReference type="RefSeq" id="WP_263413805.1">
    <property type="nucleotide sequence ID" value="NZ_BAABBH010000001.1"/>
</dbReference>
<dbReference type="Pfam" id="PF13472">
    <property type="entry name" value="Lipase_GDSL_2"/>
    <property type="match status" value="1"/>
</dbReference>
<sequence length="454" mass="47065">MGTLGQRVRSAFCVVLSAAALLLSSCSGGSTYTTVPLPDSQWVVAWGAPPENALASATNPGGEEQTFRSIILPTIDGSQERVRLSNLYGSAPITIGSAHLAVVTTAPAVDSSTDQPLTFNGATSVTIPAGQTVTSDSVKVFYTAGQKLAVTTYVKGTFAPLTQHQSPVMMSYATATNAGDMTKDTSGASFTNSVQRWLLVTGVDVYGPYQGTVVLLGSSSIDGTNSNYLSTNAYPAKNTVEPTQDNDTPADWLGRSLLAAGYRLGVANGGQIADPAAPDATTASGTSQAGIDRFNRDVVQQPGVKAVIVYIGGVDLRLDCKSATDVEASLTNIIAQGAAANLRVIIATIPPSEYCTTSDPSLLPSTSNPWQGDLNPGPENPGSTQRRLVNTWIRNVAATLPGVVAVADFDAALAYPAHPDFLLPNFVSGDNFHPTGLGYQAQNGAIPLKAILGN</sequence>
<feature type="chain" id="PRO_5045970921" evidence="2">
    <location>
        <begin position="30"/>
        <end position="454"/>
    </location>
</feature>
<gene>
    <name evidence="4" type="ORF">ACK2TP_02550</name>
</gene>
<dbReference type="InterPro" id="IPR053140">
    <property type="entry name" value="GDSL_Rv0518-like"/>
</dbReference>
<protein>
    <submittedName>
        <fullName evidence="4">GDSL-type esterase/lipase family protein</fullName>
    </submittedName>
</protein>